<keyword evidence="3" id="KW-1185">Reference proteome</keyword>
<evidence type="ECO:0000313" key="3">
    <source>
        <dbReference type="Proteomes" id="UP001500889"/>
    </source>
</evidence>
<evidence type="ECO:0000313" key="2">
    <source>
        <dbReference type="EMBL" id="BFG04905.1"/>
    </source>
</evidence>
<organism evidence="2 3">
    <name type="scientific">Drosophila madeirensis</name>
    <name type="common">Fruit fly</name>
    <dbReference type="NCBI Taxonomy" id="30013"/>
    <lineage>
        <taxon>Eukaryota</taxon>
        <taxon>Metazoa</taxon>
        <taxon>Ecdysozoa</taxon>
        <taxon>Arthropoda</taxon>
        <taxon>Hexapoda</taxon>
        <taxon>Insecta</taxon>
        <taxon>Pterygota</taxon>
        <taxon>Neoptera</taxon>
        <taxon>Endopterygota</taxon>
        <taxon>Diptera</taxon>
        <taxon>Brachycera</taxon>
        <taxon>Muscomorpha</taxon>
        <taxon>Ephydroidea</taxon>
        <taxon>Drosophilidae</taxon>
        <taxon>Drosophila</taxon>
        <taxon>Sophophora</taxon>
    </lineage>
</organism>
<keyword evidence="1" id="KW-0732">Signal</keyword>
<accession>A0AAU9GAF4</accession>
<feature type="chain" id="PRO_5043953196" evidence="1">
    <location>
        <begin position="20"/>
        <end position="94"/>
    </location>
</feature>
<sequence>MGSSCYIVCGLALLLLLWGHNPGPRGAAAATDSEIVEAQTADQLHASQLNAVRPVAVPNWNPNGTMQVQPYNILEANCPHGYVLANKHCHKRVK</sequence>
<reference evidence="2 3" key="1">
    <citation type="submission" date="2024-02" db="EMBL/GenBank/DDBJ databases">
        <title>A chromosome-level genome assembly of Drosophila madeirensis, a fruit fly species endemic to Madeira island.</title>
        <authorList>
            <person name="Tomihara K."/>
            <person name="Llopart A."/>
            <person name="Yamamoto D."/>
        </authorList>
    </citation>
    <scope>NUCLEOTIDE SEQUENCE [LARGE SCALE GENOMIC DNA]</scope>
    <source>
        <strain evidence="2 3">RF1</strain>
    </source>
</reference>
<dbReference type="AlphaFoldDB" id="A0AAU9GAF4"/>
<proteinExistence type="predicted"/>
<gene>
    <name evidence="2" type="ORF">DMAD_03762</name>
</gene>
<feature type="signal peptide" evidence="1">
    <location>
        <begin position="1"/>
        <end position="19"/>
    </location>
</feature>
<name>A0AAU9GAF4_DROMD</name>
<dbReference type="EMBL" id="AP029267">
    <property type="protein sequence ID" value="BFG04905.1"/>
    <property type="molecule type" value="Genomic_DNA"/>
</dbReference>
<protein>
    <submittedName>
        <fullName evidence="2">Uncharacterized protein</fullName>
    </submittedName>
</protein>
<dbReference type="Proteomes" id="UP001500889">
    <property type="component" value="Chromosome E"/>
</dbReference>
<evidence type="ECO:0000256" key="1">
    <source>
        <dbReference type="SAM" id="SignalP"/>
    </source>
</evidence>